<name>A0A7N1A1M2_KALFE</name>
<reference evidence="1" key="1">
    <citation type="submission" date="2021-01" db="UniProtKB">
        <authorList>
            <consortium name="EnsemblPlants"/>
        </authorList>
    </citation>
    <scope>IDENTIFICATION</scope>
</reference>
<dbReference type="EnsemblPlants" id="Kaladp0073s0037.1.v1.1">
    <property type="protein sequence ID" value="Kaladp0073s0037.1.v1.1.CDS.1"/>
    <property type="gene ID" value="Kaladp0073s0037.v1.1"/>
</dbReference>
<accession>A0A7N1A1M2</accession>
<dbReference type="Proteomes" id="UP000594263">
    <property type="component" value="Unplaced"/>
</dbReference>
<sequence length="71" mass="7613">MGVVICSEEIDEGKLSETEGVVDKKRSSESNGISFIVGEKISIGKCENYCPDIITEVNTSDKGTQDLVSPC</sequence>
<keyword evidence="2" id="KW-1185">Reference proteome</keyword>
<organism evidence="1 2">
    <name type="scientific">Kalanchoe fedtschenkoi</name>
    <name type="common">Lavender scallops</name>
    <name type="synonym">South American air plant</name>
    <dbReference type="NCBI Taxonomy" id="63787"/>
    <lineage>
        <taxon>Eukaryota</taxon>
        <taxon>Viridiplantae</taxon>
        <taxon>Streptophyta</taxon>
        <taxon>Embryophyta</taxon>
        <taxon>Tracheophyta</taxon>
        <taxon>Spermatophyta</taxon>
        <taxon>Magnoliopsida</taxon>
        <taxon>eudicotyledons</taxon>
        <taxon>Gunneridae</taxon>
        <taxon>Pentapetalae</taxon>
        <taxon>Saxifragales</taxon>
        <taxon>Crassulaceae</taxon>
        <taxon>Kalanchoe</taxon>
    </lineage>
</organism>
<protein>
    <submittedName>
        <fullName evidence="1">Uncharacterized protein</fullName>
    </submittedName>
</protein>
<evidence type="ECO:0000313" key="1">
    <source>
        <dbReference type="EnsemblPlants" id="Kaladp0073s0037.1.v1.1.CDS.1"/>
    </source>
</evidence>
<dbReference type="AlphaFoldDB" id="A0A7N1A1M2"/>
<proteinExistence type="predicted"/>
<evidence type="ECO:0000313" key="2">
    <source>
        <dbReference type="Proteomes" id="UP000594263"/>
    </source>
</evidence>
<dbReference type="Gramene" id="Kaladp0073s0037.1.v1.1">
    <property type="protein sequence ID" value="Kaladp0073s0037.1.v1.1.CDS.1"/>
    <property type="gene ID" value="Kaladp0073s0037.v1.1"/>
</dbReference>